<dbReference type="GO" id="GO:0030170">
    <property type="term" value="F:pyridoxal phosphate binding"/>
    <property type="evidence" value="ECO:0007669"/>
    <property type="project" value="UniProtKB-UniRule"/>
</dbReference>
<dbReference type="EC" id="2.8.1.7" evidence="3 8"/>
<evidence type="ECO:0000313" key="15">
    <source>
        <dbReference type="Proteomes" id="UP000312594"/>
    </source>
</evidence>
<comment type="similarity">
    <text evidence="2 8">Belongs to the class-V pyridoxal-phosphate-dependent aminotransferase family. Csd subfamily.</text>
</comment>
<evidence type="ECO:0000256" key="2">
    <source>
        <dbReference type="ARBA" id="ARBA00010447"/>
    </source>
</evidence>
<dbReference type="PANTHER" id="PTHR43586">
    <property type="entry name" value="CYSTEINE DESULFURASE"/>
    <property type="match status" value="1"/>
</dbReference>
<evidence type="ECO:0000256" key="5">
    <source>
        <dbReference type="ARBA" id="ARBA00022898"/>
    </source>
</evidence>
<dbReference type="PANTHER" id="PTHR43586:SF8">
    <property type="entry name" value="CYSTEINE DESULFURASE 1, CHLOROPLASTIC"/>
    <property type="match status" value="1"/>
</dbReference>
<accession>A0A369MSB9</accession>
<dbReference type="GO" id="GO:0006534">
    <property type="term" value="P:cysteine metabolic process"/>
    <property type="evidence" value="ECO:0007669"/>
    <property type="project" value="UniProtKB-UniRule"/>
</dbReference>
<reference evidence="13 14" key="2">
    <citation type="journal article" date="2018" name="Elife">
        <title>Discovery and characterization of a prevalent human gut bacterial enzyme sufficient for the inactivation of a family of plant toxins.</title>
        <authorList>
            <person name="Koppel N."/>
            <person name="Bisanz J.E."/>
            <person name="Pandelia M.E."/>
            <person name="Turnbaugh P.J."/>
            <person name="Balskus E.P."/>
        </authorList>
    </citation>
    <scope>NUCLEOTIDE SEQUENCE [LARGE SCALE GENOMIC DNA]</scope>
    <source>
        <strain evidence="11 14">16A</strain>
        <strain evidence="10 13">MR1 #12</strain>
    </source>
</reference>
<dbReference type="PROSITE" id="PS00595">
    <property type="entry name" value="AA_TRANSFER_CLASS_5"/>
    <property type="match status" value="1"/>
</dbReference>
<reference evidence="12" key="3">
    <citation type="submission" date="2019-06" db="EMBL/GenBank/DDBJ databases">
        <authorList>
            <person name="Bisanz J.E."/>
            <person name="Turnbaugh P.J."/>
        </authorList>
    </citation>
    <scope>NUCLEOTIDE SEQUENCE</scope>
    <source>
        <strain evidence="12">SECO-MT75m2</strain>
    </source>
</reference>
<dbReference type="EMBL" id="PPUQ01000006">
    <property type="protein sequence ID" value="RDC39139.1"/>
    <property type="molecule type" value="Genomic_DNA"/>
</dbReference>
<dbReference type="InterPro" id="IPR015421">
    <property type="entry name" value="PyrdxlP-dep_Trfase_major"/>
</dbReference>
<evidence type="ECO:0000256" key="8">
    <source>
        <dbReference type="RuleBase" id="RU004506"/>
    </source>
</evidence>
<dbReference type="AlphaFoldDB" id="A0A369MSB9"/>
<evidence type="ECO:0000259" key="9">
    <source>
        <dbReference type="Pfam" id="PF00266"/>
    </source>
</evidence>
<dbReference type="Gene3D" id="3.40.640.10">
    <property type="entry name" value="Type I PLP-dependent aspartate aminotransferase-like (Major domain)"/>
    <property type="match status" value="1"/>
</dbReference>
<comment type="caution">
    <text evidence="10">The sequence shown here is derived from an EMBL/GenBank/DDBJ whole genome shotgun (WGS) entry which is preliminary data.</text>
</comment>
<dbReference type="InterPro" id="IPR010970">
    <property type="entry name" value="Cys_dSase_SufS"/>
</dbReference>
<dbReference type="Pfam" id="PF00266">
    <property type="entry name" value="Aminotran_5"/>
    <property type="match status" value="1"/>
</dbReference>
<reference evidence="12 15" key="1">
    <citation type="journal article" date="2005" name="Appl. Environ. Microbiol.">
        <title>Intestinal bacterial communities that produce active estrogen-like compounds enterodiol and enterolactone in humans.</title>
        <authorList>
            <person name="Clavel T."/>
            <person name="Henderson G."/>
            <person name="Alpert C.A."/>
            <person name="Philippe C."/>
            <person name="Rigottier-Gois L."/>
            <person name="Dore J."/>
            <person name="Blaut M."/>
        </authorList>
    </citation>
    <scope>NUCLEOTIDE SEQUENCE [LARGE SCALE GENOMIC DNA]</scope>
    <source>
        <strain evidence="12 15">SECO-MT75m2</strain>
    </source>
</reference>
<dbReference type="GeneID" id="69511506"/>
<evidence type="ECO:0000256" key="6">
    <source>
        <dbReference type="ARBA" id="ARBA00050776"/>
    </source>
</evidence>
<gene>
    <name evidence="12" type="primary">sufS</name>
    <name evidence="11" type="ORF">C1853_05925</name>
    <name evidence="10" type="ORF">C1872_05365</name>
    <name evidence="12" type="ORF">FIC87_06300</name>
</gene>
<evidence type="ECO:0000256" key="4">
    <source>
        <dbReference type="ARBA" id="ARBA00022679"/>
    </source>
</evidence>
<evidence type="ECO:0000313" key="12">
    <source>
        <dbReference type="EMBL" id="TNU91868.1"/>
    </source>
</evidence>
<evidence type="ECO:0000313" key="14">
    <source>
        <dbReference type="Proteomes" id="UP000253915"/>
    </source>
</evidence>
<evidence type="ECO:0000313" key="10">
    <source>
        <dbReference type="EMBL" id="RDB80352.1"/>
    </source>
</evidence>
<dbReference type="Proteomes" id="UP000253915">
    <property type="component" value="Unassembled WGS sequence"/>
</dbReference>
<dbReference type="InterPro" id="IPR016454">
    <property type="entry name" value="Cysteine_dSase"/>
</dbReference>
<dbReference type="InterPro" id="IPR015422">
    <property type="entry name" value="PyrdxlP-dep_Trfase_small"/>
</dbReference>
<proteinExistence type="inferred from homology"/>
<dbReference type="NCBIfam" id="TIGR01979">
    <property type="entry name" value="sufS"/>
    <property type="match status" value="1"/>
</dbReference>
<dbReference type="CDD" id="cd06453">
    <property type="entry name" value="SufS_like"/>
    <property type="match status" value="1"/>
</dbReference>
<keyword evidence="4 8" id="KW-0808">Transferase</keyword>
<dbReference type="GO" id="GO:0031071">
    <property type="term" value="F:cysteine desulfurase activity"/>
    <property type="evidence" value="ECO:0007669"/>
    <property type="project" value="UniProtKB-UniRule"/>
</dbReference>
<evidence type="ECO:0000313" key="11">
    <source>
        <dbReference type="EMBL" id="RDC39139.1"/>
    </source>
</evidence>
<protein>
    <recommendedName>
        <fullName evidence="3 8">Cysteine desulfurase</fullName>
        <ecNumber evidence="3 8">2.8.1.7</ecNumber>
    </recommendedName>
</protein>
<dbReference type="Proteomes" id="UP000312594">
    <property type="component" value="Unassembled WGS sequence"/>
</dbReference>
<keyword evidence="5 8" id="KW-0663">Pyridoxal phosphate</keyword>
<dbReference type="InterPro" id="IPR000192">
    <property type="entry name" value="Aminotrans_V_dom"/>
</dbReference>
<dbReference type="EMBL" id="VEVP01000010">
    <property type="protein sequence ID" value="TNU91868.1"/>
    <property type="molecule type" value="Genomic_DNA"/>
</dbReference>
<sequence>MADGRACAPLEDFPLLAAHAAGGPPLAYLDNAATTQKPSCVLDAMDDFYRTACGNPHRSAHALAAAATRVYEDARSTVARFIGASPEETAFTSGATHALNTVALCYCAERLEPGDEIALTLLEHHSNLVPWQTAARLSGARLSFIVPDRAGVVSDDEIDRAIGPRTRVVAFTGMSNVLGTVPPVKRIIEAAHACGAVAVLDCAQSIAHEPLDVHDLDVDFAAFSGHKLYGPMGIGVLYGKRRLLEETPPLLRGGGMVEAVFEGASSFDGTPGRFEAGTQNVAGAAGLAEAVRYLDRIGFDAVRAHERELTRALVSGLDSIPSVRLYGPGPNAETPRGGIVSFNVKGVGAAEVAHVLDRRGVAVRAGAHCAQPLLRHIGAEAVCRASVAAYTTMHDIDRFLEAVESSRNEAVALATSRML</sequence>
<feature type="domain" description="Aminotransferase class V" evidence="9">
    <location>
        <begin position="28"/>
        <end position="399"/>
    </location>
</feature>
<dbReference type="EMBL" id="PPTX01000006">
    <property type="protein sequence ID" value="RDB80352.1"/>
    <property type="molecule type" value="Genomic_DNA"/>
</dbReference>
<evidence type="ECO:0000313" key="13">
    <source>
        <dbReference type="Proteomes" id="UP000253752"/>
    </source>
</evidence>
<evidence type="ECO:0000256" key="3">
    <source>
        <dbReference type="ARBA" id="ARBA00012239"/>
    </source>
</evidence>
<evidence type="ECO:0000256" key="7">
    <source>
        <dbReference type="RuleBase" id="RU004504"/>
    </source>
</evidence>
<comment type="function">
    <text evidence="8">Catalyzes the removal of elemental sulfur and selenium atoms from L-cysteine, L-cystine, L-selenocysteine, and L-selenocystine to produce L-alanine.</text>
</comment>
<dbReference type="PIRSF" id="PIRSF005572">
    <property type="entry name" value="NifS"/>
    <property type="match status" value="1"/>
</dbReference>
<name>A0A369MSB9_EGGLN</name>
<dbReference type="InterPro" id="IPR020578">
    <property type="entry name" value="Aminotrans_V_PyrdxlP_BS"/>
</dbReference>
<dbReference type="InterPro" id="IPR015424">
    <property type="entry name" value="PyrdxlP-dep_Trfase"/>
</dbReference>
<comment type="cofactor">
    <cofactor evidence="1 7">
        <name>pyridoxal 5'-phosphate</name>
        <dbReference type="ChEBI" id="CHEBI:597326"/>
    </cofactor>
</comment>
<dbReference type="RefSeq" id="WP_009306246.1">
    <property type="nucleotide sequence ID" value="NZ_AP025575.1"/>
</dbReference>
<dbReference type="Gene3D" id="3.90.1150.10">
    <property type="entry name" value="Aspartate Aminotransferase, domain 1"/>
    <property type="match status" value="1"/>
</dbReference>
<dbReference type="SUPFAM" id="SSF53383">
    <property type="entry name" value="PLP-dependent transferases"/>
    <property type="match status" value="1"/>
</dbReference>
<evidence type="ECO:0000256" key="1">
    <source>
        <dbReference type="ARBA" id="ARBA00001933"/>
    </source>
</evidence>
<organism evidence="10 13">
    <name type="scientific">Eggerthella lenta</name>
    <name type="common">Eubacterium lentum</name>
    <dbReference type="NCBI Taxonomy" id="84112"/>
    <lineage>
        <taxon>Bacteria</taxon>
        <taxon>Bacillati</taxon>
        <taxon>Actinomycetota</taxon>
        <taxon>Coriobacteriia</taxon>
        <taxon>Eggerthellales</taxon>
        <taxon>Eggerthellaceae</taxon>
        <taxon>Eggerthella</taxon>
    </lineage>
</organism>
<dbReference type="Proteomes" id="UP000253752">
    <property type="component" value="Unassembled WGS sequence"/>
</dbReference>
<comment type="catalytic activity">
    <reaction evidence="6 8">
        <text>(sulfur carrier)-H + L-cysteine = (sulfur carrier)-SH + L-alanine</text>
        <dbReference type="Rhea" id="RHEA:43892"/>
        <dbReference type="Rhea" id="RHEA-COMP:14737"/>
        <dbReference type="Rhea" id="RHEA-COMP:14739"/>
        <dbReference type="ChEBI" id="CHEBI:29917"/>
        <dbReference type="ChEBI" id="CHEBI:35235"/>
        <dbReference type="ChEBI" id="CHEBI:57972"/>
        <dbReference type="ChEBI" id="CHEBI:64428"/>
        <dbReference type="EC" id="2.8.1.7"/>
    </reaction>
</comment>